<comment type="caution">
    <text evidence="1">The sequence shown here is derived from an EMBL/GenBank/DDBJ whole genome shotgun (WGS) entry which is preliminary data.</text>
</comment>
<keyword evidence="2" id="KW-1185">Reference proteome</keyword>
<dbReference type="Proteomes" id="UP001172680">
    <property type="component" value="Unassembled WGS sequence"/>
</dbReference>
<gene>
    <name evidence="1" type="ORF">H2199_006946</name>
</gene>
<evidence type="ECO:0000313" key="2">
    <source>
        <dbReference type="Proteomes" id="UP001172680"/>
    </source>
</evidence>
<proteinExistence type="predicted"/>
<organism evidence="1 2">
    <name type="scientific">Coniosporium tulheliwenetii</name>
    <dbReference type="NCBI Taxonomy" id="3383036"/>
    <lineage>
        <taxon>Eukaryota</taxon>
        <taxon>Fungi</taxon>
        <taxon>Dikarya</taxon>
        <taxon>Ascomycota</taxon>
        <taxon>Pezizomycotina</taxon>
        <taxon>Dothideomycetes</taxon>
        <taxon>Dothideomycetes incertae sedis</taxon>
        <taxon>Coniosporium</taxon>
    </lineage>
</organism>
<accession>A0ACC2YSZ4</accession>
<sequence>MAPLRPQGVKRSKTLSSRKSKAGRPKPEMDRVSKPSAYSVSSNGTSAPSLRLSFRYQALKDKESIRLLKVVSADAPLAFKIFHASIHNLPQYVASSYVWGDPTRDHNIVVNGRNLAVTRNLYRMLKDLAPEILQKGGVFWVDAVCINQNDLPERSSQVRLMTAIFQMAQEVLAWLAPESSHSSLAIRKMQAISAEYRRLGYSVYAGDWKATRESIHPSTEPFTGSHKPDSLDELSNLWPAIADFLDNDWWYRAWITQEATAREGDQTFALGNQVVSFHGISRKRSRNTLLLNALMSVRPSTSSDPRDKVYAALGLASEHIRSEFVVDYTRPLVEVYLDVARFVLEHYPPEQQLDFLEHIFREPKEAGQLCGRYNWRFPEESFPTWVPYWGTSNWTWPLDKLWAGGPLKAQKAYKTSGIHTIEPYIDARTLSVAGLHFDTISDILQMRESFDDFECFEEWKPGKLKDRYCTGETVQEAFLHTVVADAGIFTKDPIRIAERGFTPESSALEDF</sequence>
<dbReference type="EMBL" id="JAPDRP010000021">
    <property type="protein sequence ID" value="KAJ9638259.1"/>
    <property type="molecule type" value="Genomic_DNA"/>
</dbReference>
<protein>
    <submittedName>
        <fullName evidence="1">Uncharacterized protein</fullName>
    </submittedName>
</protein>
<name>A0ACC2YSZ4_9PEZI</name>
<reference evidence="1" key="1">
    <citation type="submission" date="2022-10" db="EMBL/GenBank/DDBJ databases">
        <title>Culturing micro-colonial fungi from biological soil crusts in the Mojave desert and describing Neophaeococcomyces mojavensis, and introducing the new genera and species Taxawa tesnikishii.</title>
        <authorList>
            <person name="Kurbessoian T."/>
            <person name="Stajich J.E."/>
        </authorList>
    </citation>
    <scope>NUCLEOTIDE SEQUENCE</scope>
    <source>
        <strain evidence="1">JES_115</strain>
    </source>
</reference>
<evidence type="ECO:0000313" key="1">
    <source>
        <dbReference type="EMBL" id="KAJ9638259.1"/>
    </source>
</evidence>